<dbReference type="PROSITE" id="PS50056">
    <property type="entry name" value="TYR_PHOSPHATASE_2"/>
    <property type="match status" value="1"/>
</dbReference>
<evidence type="ECO:0000256" key="7">
    <source>
        <dbReference type="ARBA" id="ARBA00023136"/>
    </source>
</evidence>
<dbReference type="InterPro" id="IPR000242">
    <property type="entry name" value="PTP_cat"/>
</dbReference>
<dbReference type="Gene3D" id="3.90.190.10">
    <property type="entry name" value="Protein tyrosine phosphatase superfamily"/>
    <property type="match status" value="1"/>
</dbReference>
<dbReference type="GeneID" id="106584595"/>
<feature type="domain" description="Fibronectin type-III" evidence="13">
    <location>
        <begin position="1135"/>
        <end position="1230"/>
    </location>
</feature>
<feature type="domain" description="Fibronectin type-III" evidence="13">
    <location>
        <begin position="874"/>
        <end position="960"/>
    </location>
</feature>
<dbReference type="PROSITE" id="PS50853">
    <property type="entry name" value="FN3"/>
    <property type="match status" value="19"/>
</dbReference>
<keyword evidence="7 9" id="KW-0472">Membrane</keyword>
<evidence type="ECO:0000259" key="13">
    <source>
        <dbReference type="PROSITE" id="PS50853"/>
    </source>
</evidence>
<reference evidence="15" key="1">
    <citation type="submission" date="2025-08" db="UniProtKB">
        <authorList>
            <consortium name="RefSeq"/>
        </authorList>
    </citation>
    <scope>IDENTIFICATION</scope>
</reference>
<keyword evidence="15" id="KW-0675">Receptor</keyword>
<evidence type="ECO:0000256" key="10">
    <source>
        <dbReference type="SAM" id="SignalP"/>
    </source>
</evidence>
<dbReference type="SMART" id="SM00194">
    <property type="entry name" value="PTPc"/>
    <property type="match status" value="1"/>
</dbReference>
<evidence type="ECO:0000259" key="12">
    <source>
        <dbReference type="PROSITE" id="PS50056"/>
    </source>
</evidence>
<sequence length="2477" mass="271101">MSRLSCFGVLLRTSIVLYLFLKCSEAQCTPGTDFKGVATHTGSTVQVDANCTVCTGNVPVPSNLTTATVTVNVLCNNDQNFNCCCTTKPEVIMNLTASEITTSSVFLNWTEPLGNRSFYRVEWTDCNISGSQITTGTSVNVTALTAGVQYLFTVTAVAGDNTTVGQSKTVSKYTKPAIIRNLMFTEITTSSVSLNWTEPLGNRSFYRVEWTDGNISGSQNTTETSVNVTALTAGVQYLFTVTAVAGDNTTVGQSKTVSKYTKPAIIRNLMFTEITTSSVSLNWTEPLGNRSFYRVEWTDGNISGSQNTTETSVNVTSLTAGVQYLFTVTAVAGDNTTVGQSKTVSKYTKPAIIRNLMFTEITTSSVSLNWTEPLGNRSFYRVEWTDGNISGSQNTTETSVNVTSLTAGVQYLFTVTAVAGDNTTVGQSKTVSKYTKPAVIRNLTVSEITTSSVFLSWIEPLGNSSFYRVEWTGGSRDMNTTTNETAFNVTELTAGVKYTFRVTAVAGDEMTEGKNISVSLFTKPAVIRNLTVSEITTSSVFLSWIEPLGNRSFYRVEWTSGSRDMNTTTNETAFNVTELTAGVKYTFKVTAVAGDNITKGNSQEKALFTKPEVIRNLTVSEITTSSVFLSWIEPLGNSSFYRVEWTGGSRDMNTTSNETAFNVTELTAGVKYTFRVTAVAGDEMTEGKNISVSLFTKPAVIRNLTVSEITTSSVFLSWIEPLGNSSFYRVEWTGGSRDMNTTSNETAFNVTELTAGVKYTFRVTAVAGDEMTEGKNISVSLFTKPAVIRNLTVSEITTSSVFLSWIEPLGNRSFYRVEWTDGNIRGSQNTTKTSVNVTALTAGVQYNFTVTAVAGDNTTVGQSKTVSKYTKPAIIRHLMFSEITTSSVSLNWTEPLGNRSFYRVEWTDGNISGSQNTTETSVNVTSLTAGVQYNFTVTAVAGDNTTVGESKTVSKYTKPAVVRNLSVSKITTSSVSLNWTQPEGNRSFYRVEWTDGNISGSQNTTGTSVNVTALTAGMQYNFTVTAVAGDNTTEGEGSQTTTLTKPEQPVDIVATGRGTSQLNVTWTLRNGRVDYYIVNISNAALNNTSSNTTQSREASFTGLQPGRVYEVTVTSVAGTFTNQSARVQLATKPNPPGPLNITERTTSSLVVQWTTPDLMTGAQGISYNISYQLNGTGLGERNQSSSTAGLSSNLTSLSSGTCYTITVKTMGPQNLESTSVYTSECTLPKPVVNLTATPLSNSSVKLQWTDPVEVKNYYTYRVQYQKTTGPEQLTVSTNFTQVNDLAPGTGYNFTVTSVAATGSEGTPERTLCYTKPNVVSSLMVEGLNTTAIRLSWPKPNDYKTTYSYLVTISKSVSVVVITTVEKYTFTNLMPGNCYNCSVVTVVQDVKSDSMEKIICTKPAVVENLVAIGTTTNMSVSWYKPMGQVDNYTVTIYKNNVMENNRTITNNYLQVVFQNLKPGNVYVVKVATNSGPLTEALNVTNATYPNPPGGIIVVGQTTGSINISWAQPLNMDLGQYSFSVFHLDQQNLTEHNWTLLENLQSGTLYNISVVTVGPFDYRSTVVTTANSTRPQSVIRLIEAGITTTNVTLVWFQPESKPGYSFRVEVTNWSVTANTRMSNYNYTTITGLQSGSNYTFTVTTLTGDGTMATPVMVSYFTRPFAISGLVASTVNTTTVNLTWTKPPQYQSGYTYRIQTEGCVSAPTNHTTATGEGDLISELTPGTRCTFSVSVKALNSIEGESVSTSQYTKPESVNTFIYNNGSNSTIVVRWEAPRGNVEHYIVYLNKVLFSDLLNSSIRSTSFLNLSAGRNYTAVVTTISGPFNASSEPATTATYPNQPGPIVILEKTTSSISVEWGEAPLMTNTTFSYLVTYLSTQLNNKTVTLTNTSHTLPNLSSGTPYNISVATVGVLGLQSEKVWSSLVTTRPESVQSLSVVTAEENIALTWNKPVDHKPSYHYYVIWTNSGLIISNTTTLMENLMIDQLVPGSLYNFTVTTETADGTKGAPVSYSSCTNASPVSNLKCDSPNGPKVILSWTKPKGLYQGFQITAYETNQLPQDQVHYNTSGDCTPACGHTVSDLKHNTDYILTVTTLGCGSSSTIQSLTCKTAINAVIGVAVGVTIGVFAILFIITVGLIIYWRRQTKKDSSDIQIHSMRAKVSVAVRVEDYEAYYKRQKADSNCGFAEEFEDLKPVGTAQAKISAQAMENKSKNRYNNVLPYDSSRVKLSIHGSPFDDYINSNYIPGYNSRKEFIAAQGPLPITVNEFWRMIWEKNVQTLVMLTRCNEQGRVKCEKYWPSETKHFQNITVTTTSEIPLEDWTIRDFDVKNVRTAETRSVRHFHFTAWPDHGVPETTELLINFRHLVREHMDQYSRHSPTVVHCSAGVGRTGTFIAIDRLIFQIERDSMVDVYGTIHDLRMHRPLMVQTEDQYLFLNQCAIDIIRSRTGTNVDLIYQNTAALSIYENVEPRKDTAKNGYHNT</sequence>
<feature type="domain" description="Fibronectin type-III" evidence="13">
    <location>
        <begin position="265"/>
        <end position="351"/>
    </location>
</feature>
<evidence type="ECO:0000256" key="6">
    <source>
        <dbReference type="ARBA" id="ARBA00022989"/>
    </source>
</evidence>
<dbReference type="PANTHER" id="PTHR46957">
    <property type="entry name" value="CYTOKINE RECEPTOR"/>
    <property type="match status" value="1"/>
</dbReference>
<dbReference type="InterPro" id="IPR036116">
    <property type="entry name" value="FN3_sf"/>
</dbReference>
<dbReference type="RefSeq" id="XP_045562200.1">
    <property type="nucleotide sequence ID" value="XM_045706244.1"/>
</dbReference>
<dbReference type="SMART" id="SM00404">
    <property type="entry name" value="PTPc_motif"/>
    <property type="match status" value="1"/>
</dbReference>
<keyword evidence="4" id="KW-0378">Hydrolase</keyword>
<dbReference type="InterPro" id="IPR029021">
    <property type="entry name" value="Prot-tyrosine_phosphatase-like"/>
</dbReference>
<evidence type="ECO:0000313" key="14">
    <source>
        <dbReference type="Proteomes" id="UP001652741"/>
    </source>
</evidence>
<feature type="domain" description="Fibronectin type-III" evidence="13">
    <location>
        <begin position="352"/>
        <end position="438"/>
    </location>
</feature>
<gene>
    <name evidence="15" type="primary">LOC106584595</name>
</gene>
<keyword evidence="14" id="KW-1185">Reference proteome</keyword>
<dbReference type="InterPro" id="IPR013783">
    <property type="entry name" value="Ig-like_fold"/>
</dbReference>
<dbReference type="InterPro" id="IPR000387">
    <property type="entry name" value="Tyr_Pase_dom"/>
</dbReference>
<feature type="signal peptide" evidence="10">
    <location>
        <begin position="1"/>
        <end position="26"/>
    </location>
</feature>
<dbReference type="Proteomes" id="UP001652741">
    <property type="component" value="Chromosome ssa23"/>
</dbReference>
<evidence type="ECO:0000256" key="1">
    <source>
        <dbReference type="ARBA" id="ARBA00004167"/>
    </source>
</evidence>
<dbReference type="SMART" id="SM00060">
    <property type="entry name" value="FN3"/>
    <property type="match status" value="23"/>
</dbReference>
<dbReference type="InterPro" id="IPR050713">
    <property type="entry name" value="RTP_Phos/Ushers"/>
</dbReference>
<dbReference type="Gene3D" id="2.60.40.10">
    <property type="entry name" value="Immunoglobulins"/>
    <property type="match status" value="23"/>
</dbReference>
<feature type="domain" description="Fibronectin type-III" evidence="13">
    <location>
        <begin position="439"/>
        <end position="526"/>
    </location>
</feature>
<feature type="domain" description="Fibronectin type-III" evidence="13">
    <location>
        <begin position="178"/>
        <end position="264"/>
    </location>
</feature>
<dbReference type="InterPro" id="IPR016130">
    <property type="entry name" value="Tyr_Pase_AS"/>
</dbReference>
<evidence type="ECO:0000256" key="9">
    <source>
        <dbReference type="SAM" id="Phobius"/>
    </source>
</evidence>
<comment type="subcellular location">
    <subcellularLocation>
        <location evidence="1">Membrane</location>
        <topology evidence="1">Single-pass membrane protein</topology>
    </subcellularLocation>
</comment>
<evidence type="ECO:0000259" key="11">
    <source>
        <dbReference type="PROSITE" id="PS50055"/>
    </source>
</evidence>
<dbReference type="CDD" id="cd00063">
    <property type="entry name" value="FN3"/>
    <property type="match status" value="16"/>
</dbReference>
<accession>A0ABM3DTS1</accession>
<dbReference type="PRINTS" id="PR00700">
    <property type="entry name" value="PRTYPHPHTASE"/>
</dbReference>
<dbReference type="SUPFAM" id="SSF49265">
    <property type="entry name" value="Fibronectin type III"/>
    <property type="match status" value="12"/>
</dbReference>
<feature type="domain" description="Fibronectin type-III" evidence="13">
    <location>
        <begin position="1750"/>
        <end position="1837"/>
    </location>
</feature>
<feature type="domain" description="Fibronectin type-III" evidence="13">
    <location>
        <begin position="1231"/>
        <end position="1317"/>
    </location>
</feature>
<evidence type="ECO:0000256" key="5">
    <source>
        <dbReference type="ARBA" id="ARBA00022912"/>
    </source>
</evidence>
<feature type="domain" description="Fibronectin type-III" evidence="13">
    <location>
        <begin position="1490"/>
        <end position="1570"/>
    </location>
</feature>
<name>A0ABM3DTS1_SALSA</name>
<feature type="domain" description="Fibronectin type-III" evidence="13">
    <location>
        <begin position="1838"/>
        <end position="1928"/>
    </location>
</feature>
<feature type="domain" description="Fibronectin type-III" evidence="13">
    <location>
        <begin position="702"/>
        <end position="786"/>
    </location>
</feature>
<evidence type="ECO:0000256" key="4">
    <source>
        <dbReference type="ARBA" id="ARBA00022801"/>
    </source>
</evidence>
<feature type="transmembrane region" description="Helical" evidence="9">
    <location>
        <begin position="2111"/>
        <end position="2138"/>
    </location>
</feature>
<feature type="domain" description="Fibronectin type-III" evidence="13">
    <location>
        <begin position="1401"/>
        <end position="1489"/>
    </location>
</feature>
<evidence type="ECO:0000256" key="2">
    <source>
        <dbReference type="ARBA" id="ARBA00022692"/>
    </source>
</evidence>
<dbReference type="InterPro" id="IPR003961">
    <property type="entry name" value="FN3_dom"/>
</dbReference>
<keyword evidence="5" id="KW-0904">Protein phosphatase</keyword>
<feature type="domain" description="Fibronectin type-III" evidence="13">
    <location>
        <begin position="961"/>
        <end position="1048"/>
    </location>
</feature>
<proteinExistence type="predicted"/>
<feature type="domain" description="Fibronectin type-III" evidence="13">
    <location>
        <begin position="91"/>
        <end position="177"/>
    </location>
</feature>
<keyword evidence="8" id="KW-0325">Glycoprotein</keyword>
<dbReference type="InterPro" id="IPR003595">
    <property type="entry name" value="Tyr_Pase_cat"/>
</dbReference>
<feature type="domain" description="Fibronectin type-III" evidence="13">
    <location>
        <begin position="528"/>
        <end position="612"/>
    </location>
</feature>
<evidence type="ECO:0000256" key="8">
    <source>
        <dbReference type="ARBA" id="ARBA00023180"/>
    </source>
</evidence>
<dbReference type="SUPFAM" id="SSF52799">
    <property type="entry name" value="(Phosphotyrosine protein) phosphatases II"/>
    <property type="match status" value="1"/>
</dbReference>
<dbReference type="PANTHER" id="PTHR46957:SF5">
    <property type="entry name" value="PROTEIN-TYROSINE-PHOSPHATASE"/>
    <property type="match status" value="1"/>
</dbReference>
<feature type="domain" description="Tyrosine specific protein phosphatases" evidence="12">
    <location>
        <begin position="2356"/>
        <end position="2429"/>
    </location>
</feature>
<keyword evidence="3 10" id="KW-0732">Signal</keyword>
<feature type="domain" description="Fibronectin type-III" evidence="13">
    <location>
        <begin position="613"/>
        <end position="700"/>
    </location>
</feature>
<dbReference type="Pfam" id="PF00041">
    <property type="entry name" value="fn3"/>
    <property type="match status" value="20"/>
</dbReference>
<evidence type="ECO:0000313" key="15">
    <source>
        <dbReference type="RefSeq" id="XP_045562200.1"/>
    </source>
</evidence>
<dbReference type="Pfam" id="PF00102">
    <property type="entry name" value="Y_phosphatase"/>
    <property type="match status" value="1"/>
</dbReference>
<dbReference type="CDD" id="cd14615">
    <property type="entry name" value="R-PTPc-J"/>
    <property type="match status" value="1"/>
</dbReference>
<feature type="domain" description="Fibronectin type-III" evidence="13">
    <location>
        <begin position="787"/>
        <end position="873"/>
    </location>
</feature>
<feature type="domain" description="Tyrosine-protein phosphatase" evidence="11">
    <location>
        <begin position="2182"/>
        <end position="2438"/>
    </location>
</feature>
<organism evidence="14 15">
    <name type="scientific">Salmo salar</name>
    <name type="common">Atlantic salmon</name>
    <dbReference type="NCBI Taxonomy" id="8030"/>
    <lineage>
        <taxon>Eukaryota</taxon>
        <taxon>Metazoa</taxon>
        <taxon>Chordata</taxon>
        <taxon>Craniata</taxon>
        <taxon>Vertebrata</taxon>
        <taxon>Euteleostomi</taxon>
        <taxon>Actinopterygii</taxon>
        <taxon>Neopterygii</taxon>
        <taxon>Teleostei</taxon>
        <taxon>Protacanthopterygii</taxon>
        <taxon>Salmoniformes</taxon>
        <taxon>Salmonidae</taxon>
        <taxon>Salmoninae</taxon>
        <taxon>Salmo</taxon>
    </lineage>
</organism>
<keyword evidence="2 9" id="KW-0812">Transmembrane</keyword>
<dbReference type="PROSITE" id="PS50055">
    <property type="entry name" value="TYR_PHOSPHATASE_PTP"/>
    <property type="match status" value="1"/>
</dbReference>
<feature type="domain" description="Fibronectin type-III" evidence="13">
    <location>
        <begin position="1572"/>
        <end position="1663"/>
    </location>
</feature>
<protein>
    <submittedName>
        <fullName evidence="15">Receptor-type tyrosine-protein phosphatase eta isoform X1</fullName>
    </submittedName>
</protein>
<feature type="domain" description="Fibronectin type-III" evidence="13">
    <location>
        <begin position="2017"/>
        <end position="2108"/>
    </location>
</feature>
<feature type="chain" id="PRO_5045593693" evidence="10">
    <location>
        <begin position="27"/>
        <end position="2477"/>
    </location>
</feature>
<keyword evidence="6 9" id="KW-1133">Transmembrane helix</keyword>
<dbReference type="PROSITE" id="PS00383">
    <property type="entry name" value="TYR_PHOSPHATASE_1"/>
    <property type="match status" value="1"/>
</dbReference>
<evidence type="ECO:0000256" key="3">
    <source>
        <dbReference type="ARBA" id="ARBA00022729"/>
    </source>
</evidence>